<evidence type="ECO:0000256" key="1">
    <source>
        <dbReference type="ARBA" id="ARBA00006484"/>
    </source>
</evidence>
<dbReference type="SMART" id="SM00822">
    <property type="entry name" value="PKS_KR"/>
    <property type="match status" value="1"/>
</dbReference>
<dbReference type="Proteomes" id="UP000527616">
    <property type="component" value="Unassembled WGS sequence"/>
</dbReference>
<proteinExistence type="inferred from homology"/>
<gene>
    <name evidence="5" type="ORF">GGQ54_001683</name>
</gene>
<dbReference type="PROSITE" id="PS00061">
    <property type="entry name" value="ADH_SHORT"/>
    <property type="match status" value="1"/>
</dbReference>
<dbReference type="PANTHER" id="PTHR42879">
    <property type="entry name" value="3-OXOACYL-(ACYL-CARRIER-PROTEIN) REDUCTASE"/>
    <property type="match status" value="1"/>
</dbReference>
<evidence type="ECO:0000259" key="4">
    <source>
        <dbReference type="SMART" id="SM00822"/>
    </source>
</evidence>
<dbReference type="Pfam" id="PF13561">
    <property type="entry name" value="adh_short_C2"/>
    <property type="match status" value="1"/>
</dbReference>
<evidence type="ECO:0000256" key="2">
    <source>
        <dbReference type="ARBA" id="ARBA00022857"/>
    </source>
</evidence>
<dbReference type="InterPro" id="IPR036291">
    <property type="entry name" value="NAD(P)-bd_dom_sf"/>
</dbReference>
<evidence type="ECO:0000313" key="6">
    <source>
        <dbReference type="Proteomes" id="UP000527616"/>
    </source>
</evidence>
<name>A0A7Z0D8Y0_9ACTN</name>
<evidence type="ECO:0000313" key="5">
    <source>
        <dbReference type="EMBL" id="NYI71123.1"/>
    </source>
</evidence>
<comment type="caution">
    <text evidence="5">The sequence shown here is derived from an EMBL/GenBank/DDBJ whole genome shotgun (WGS) entry which is preliminary data.</text>
</comment>
<accession>A0A7Z0D8Y0</accession>
<dbReference type="EMBL" id="JACBZS010000001">
    <property type="protein sequence ID" value="NYI71123.1"/>
    <property type="molecule type" value="Genomic_DNA"/>
</dbReference>
<protein>
    <submittedName>
        <fullName evidence="5">3-oxoacyl-[acyl-carrier protein] reductase</fullName>
        <ecNumber evidence="5">1.1.1.100</ecNumber>
    </submittedName>
</protein>
<dbReference type="EC" id="1.1.1.100" evidence="5"/>
<keyword evidence="3 5" id="KW-0560">Oxidoreductase</keyword>
<keyword evidence="6" id="KW-1185">Reference proteome</keyword>
<dbReference type="InterPro" id="IPR002347">
    <property type="entry name" value="SDR_fam"/>
</dbReference>
<feature type="domain" description="Ketoreductase" evidence="4">
    <location>
        <begin position="11"/>
        <end position="189"/>
    </location>
</feature>
<dbReference type="RefSeq" id="WP_179444990.1">
    <property type="nucleotide sequence ID" value="NZ_JACBZS010000001.1"/>
</dbReference>
<dbReference type="PANTHER" id="PTHR42879:SF2">
    <property type="entry name" value="3-OXOACYL-[ACYL-CARRIER-PROTEIN] REDUCTASE FABG"/>
    <property type="match status" value="1"/>
</dbReference>
<keyword evidence="2" id="KW-0521">NADP</keyword>
<dbReference type="NCBIfam" id="NF009466">
    <property type="entry name" value="PRK12826.1-2"/>
    <property type="match status" value="1"/>
</dbReference>
<evidence type="ECO:0000256" key="3">
    <source>
        <dbReference type="ARBA" id="ARBA00023002"/>
    </source>
</evidence>
<dbReference type="SUPFAM" id="SSF51735">
    <property type="entry name" value="NAD(P)-binding Rossmann-fold domains"/>
    <property type="match status" value="1"/>
</dbReference>
<sequence length="257" mass="26514">MSNDASAQHPKVAIVTGGARGIGAGVAKRLAADGNAVAIFDLETEAAAQTVAEIEAAGGKALALGVDVSDEQQVGDAVTKVAEELGPPVIVVNNAGLLRDNLIFKMSVDDWDTVMNVHLRGAFLTTRAAQKYMVDNKFGRVINLSSTSALGNRGQVNYAAAKAGMQGFTKTLAFELGKFGVTANAIAPGLIETDMTRQTAERVGVPYDEYVAAAAKGIPVQRTGKPEDIAALASFFASDEAGFVSGQVVYVAGGPKA</sequence>
<dbReference type="PRINTS" id="PR00081">
    <property type="entry name" value="GDHRDH"/>
</dbReference>
<dbReference type="AlphaFoldDB" id="A0A7Z0D8Y0"/>
<organism evidence="5 6">
    <name type="scientific">Naumannella cuiyingiana</name>
    <dbReference type="NCBI Taxonomy" id="1347891"/>
    <lineage>
        <taxon>Bacteria</taxon>
        <taxon>Bacillati</taxon>
        <taxon>Actinomycetota</taxon>
        <taxon>Actinomycetes</taxon>
        <taxon>Propionibacteriales</taxon>
        <taxon>Propionibacteriaceae</taxon>
        <taxon>Naumannella</taxon>
    </lineage>
</organism>
<dbReference type="GO" id="GO:0004316">
    <property type="term" value="F:3-oxoacyl-[acyl-carrier-protein] reductase (NADPH) activity"/>
    <property type="evidence" value="ECO:0007669"/>
    <property type="project" value="UniProtKB-EC"/>
</dbReference>
<reference evidence="5 6" key="1">
    <citation type="submission" date="2020-07" db="EMBL/GenBank/DDBJ databases">
        <title>Sequencing the genomes of 1000 actinobacteria strains.</title>
        <authorList>
            <person name="Klenk H.-P."/>
        </authorList>
    </citation>
    <scope>NUCLEOTIDE SEQUENCE [LARGE SCALE GENOMIC DNA]</scope>
    <source>
        <strain evidence="5 6">DSM 103164</strain>
    </source>
</reference>
<dbReference type="InterPro" id="IPR050259">
    <property type="entry name" value="SDR"/>
</dbReference>
<comment type="similarity">
    <text evidence="1">Belongs to the short-chain dehydrogenases/reductases (SDR) family.</text>
</comment>
<dbReference type="PRINTS" id="PR00080">
    <property type="entry name" value="SDRFAMILY"/>
</dbReference>
<dbReference type="Gene3D" id="3.40.50.720">
    <property type="entry name" value="NAD(P)-binding Rossmann-like Domain"/>
    <property type="match status" value="1"/>
</dbReference>
<dbReference type="FunFam" id="3.40.50.720:FF:000115">
    <property type="entry name" value="3-oxoacyl-[acyl-carrier-protein] reductase FabG"/>
    <property type="match status" value="1"/>
</dbReference>
<dbReference type="InterPro" id="IPR020904">
    <property type="entry name" value="Sc_DH/Rdtase_CS"/>
</dbReference>
<dbReference type="InterPro" id="IPR057326">
    <property type="entry name" value="KR_dom"/>
</dbReference>
<dbReference type="GO" id="GO:0032787">
    <property type="term" value="P:monocarboxylic acid metabolic process"/>
    <property type="evidence" value="ECO:0007669"/>
    <property type="project" value="UniProtKB-ARBA"/>
</dbReference>